<keyword evidence="2" id="KW-1185">Reference proteome</keyword>
<reference evidence="1 2" key="1">
    <citation type="journal article" date="2015" name="Genome Biol.">
        <title>Comparative genomics of Steinernema reveals deeply conserved gene regulatory networks.</title>
        <authorList>
            <person name="Dillman A.R."/>
            <person name="Macchietto M."/>
            <person name="Porter C.F."/>
            <person name="Rogers A."/>
            <person name="Williams B."/>
            <person name="Antoshechkin I."/>
            <person name="Lee M.M."/>
            <person name="Goodwin Z."/>
            <person name="Lu X."/>
            <person name="Lewis E.E."/>
            <person name="Goodrich-Blair H."/>
            <person name="Stock S.P."/>
            <person name="Adams B.J."/>
            <person name="Sternberg P.W."/>
            <person name="Mortazavi A."/>
        </authorList>
    </citation>
    <scope>NUCLEOTIDE SEQUENCE [LARGE SCALE GENOMIC DNA]</scope>
    <source>
        <strain evidence="1 2">ALL</strain>
    </source>
</reference>
<organism evidence="1 2">
    <name type="scientific">Steinernema carpocapsae</name>
    <name type="common">Entomopathogenic nematode</name>
    <dbReference type="NCBI Taxonomy" id="34508"/>
    <lineage>
        <taxon>Eukaryota</taxon>
        <taxon>Metazoa</taxon>
        <taxon>Ecdysozoa</taxon>
        <taxon>Nematoda</taxon>
        <taxon>Chromadorea</taxon>
        <taxon>Rhabditida</taxon>
        <taxon>Tylenchina</taxon>
        <taxon>Panagrolaimomorpha</taxon>
        <taxon>Strongyloidoidea</taxon>
        <taxon>Steinernematidae</taxon>
        <taxon>Steinernema</taxon>
    </lineage>
</organism>
<dbReference type="EMBL" id="AZBU02000011">
    <property type="protein sequence ID" value="TKR60230.1"/>
    <property type="molecule type" value="Genomic_DNA"/>
</dbReference>
<evidence type="ECO:0000313" key="1">
    <source>
        <dbReference type="EMBL" id="TKR60230.1"/>
    </source>
</evidence>
<gene>
    <name evidence="1" type="ORF">L596_027508</name>
</gene>
<evidence type="ECO:0000313" key="2">
    <source>
        <dbReference type="Proteomes" id="UP000298663"/>
    </source>
</evidence>
<comment type="caution">
    <text evidence="1">The sequence shown here is derived from an EMBL/GenBank/DDBJ whole genome shotgun (WGS) entry which is preliminary data.</text>
</comment>
<protein>
    <submittedName>
        <fullName evidence="1">Uncharacterized protein</fullName>
    </submittedName>
</protein>
<proteinExistence type="predicted"/>
<dbReference type="Proteomes" id="UP000298663">
    <property type="component" value="Unassembled WGS sequence"/>
</dbReference>
<reference evidence="1 2" key="2">
    <citation type="journal article" date="2019" name="G3 (Bethesda)">
        <title>Hybrid Assembly of the Genome of the Entomopathogenic Nematode Steinernema carpocapsae Identifies the X-Chromosome.</title>
        <authorList>
            <person name="Serra L."/>
            <person name="Macchietto M."/>
            <person name="Macias-Munoz A."/>
            <person name="McGill C.J."/>
            <person name="Rodriguez I.M."/>
            <person name="Rodriguez B."/>
            <person name="Murad R."/>
            <person name="Mortazavi A."/>
        </authorList>
    </citation>
    <scope>NUCLEOTIDE SEQUENCE [LARGE SCALE GENOMIC DNA]</scope>
    <source>
        <strain evidence="1 2">ALL</strain>
    </source>
</reference>
<accession>A0A4U5LVQ0</accession>
<name>A0A4U5LVQ0_STECR</name>
<dbReference type="AlphaFoldDB" id="A0A4U5LVQ0"/>
<sequence>MLPKTSISDFLRTFAISKVVTPLSLSNRLLYNCQLLPRRTNIATSSKSLKTLMPPFPCTFSGHSLFSPLVKFFSTNPRQL</sequence>